<reference evidence="1" key="1">
    <citation type="journal article" date="2017" name="Mycologia">
        <title>Fusarium algeriense, sp. nov., a novel toxigenic crown rot pathogen of durum wheat from Algeria is nested in the Fusarium burgessii species complex.</title>
        <authorList>
            <person name="Laraba I."/>
            <person name="Keddad A."/>
            <person name="Boureghda H."/>
            <person name="Abdallah N."/>
            <person name="Vaughan M.M."/>
            <person name="Proctor R.H."/>
            <person name="Busman M."/>
            <person name="O'Donnell K."/>
        </authorList>
    </citation>
    <scope>NUCLEOTIDE SEQUENCE</scope>
    <source>
        <strain evidence="1">NRRL 25174</strain>
    </source>
</reference>
<dbReference type="SMR" id="A0A9P5ATR5"/>
<dbReference type="EMBL" id="PVQB02000038">
    <property type="protein sequence ID" value="KAF4344808.1"/>
    <property type="molecule type" value="Genomic_DNA"/>
</dbReference>
<dbReference type="GO" id="GO:0016301">
    <property type="term" value="F:kinase activity"/>
    <property type="evidence" value="ECO:0007669"/>
    <property type="project" value="UniProtKB-KW"/>
</dbReference>
<proteinExistence type="predicted"/>
<gene>
    <name evidence="1" type="ORF">FBEOM_1238</name>
</gene>
<protein>
    <submittedName>
        <fullName evidence="1">Kinase</fullName>
    </submittedName>
</protein>
<dbReference type="Proteomes" id="UP000730481">
    <property type="component" value="Unassembled WGS sequence"/>
</dbReference>
<evidence type="ECO:0000313" key="2">
    <source>
        <dbReference type="Proteomes" id="UP000730481"/>
    </source>
</evidence>
<evidence type="ECO:0000313" key="1">
    <source>
        <dbReference type="EMBL" id="KAF4344808.1"/>
    </source>
</evidence>
<accession>A0A9P5ATR5</accession>
<keyword evidence="1" id="KW-0808">Transferase</keyword>
<keyword evidence="1" id="KW-0418">Kinase</keyword>
<keyword evidence="2" id="KW-1185">Reference proteome</keyword>
<sequence>MASVKKVESDGWIKSIREASADRESTDRFTGTGGHQGLTKLPFSQQAFKKVAEKFLIHRSIIRVIRRADVPEFSATKLKMGDLNGWAPPAYVYDARTSNAWHGDLALSATYFPHSKLTFAVLFGCSLSIEAEILTRLGKTAHEIGHPLIMPGIVFELELSRHQSVVEEELKEVEARALGVSDFMIMLRDGTLRTQEVKKKTKRDKFLDLKYLTGQLNDWKNALRAMHDHADTITPSDTHWDASKQEMKHTGTKIQGRLQEVMSDYEIMMRACAAATEGMNIPIPLID</sequence>
<reference evidence="1" key="2">
    <citation type="submission" date="2020-02" db="EMBL/GenBank/DDBJ databases">
        <title>Identification and distribution of gene clusters putatively required for synthesis of sphingolipid metabolism inhibitors in phylogenetically diverse species of the filamentous fungus Fusarium.</title>
        <authorList>
            <person name="Kim H.-S."/>
            <person name="Busman M."/>
            <person name="Brown D.W."/>
            <person name="Divon H."/>
            <person name="Uhlig S."/>
            <person name="Proctor R.H."/>
        </authorList>
    </citation>
    <scope>NUCLEOTIDE SEQUENCE</scope>
    <source>
        <strain evidence="1">NRRL 25174</strain>
    </source>
</reference>
<dbReference type="AlphaFoldDB" id="A0A9P5ATR5"/>
<name>A0A9P5ATR5_9HYPO</name>
<organism evidence="1 2">
    <name type="scientific">Fusarium beomiforme</name>
    <dbReference type="NCBI Taxonomy" id="44412"/>
    <lineage>
        <taxon>Eukaryota</taxon>
        <taxon>Fungi</taxon>
        <taxon>Dikarya</taxon>
        <taxon>Ascomycota</taxon>
        <taxon>Pezizomycotina</taxon>
        <taxon>Sordariomycetes</taxon>
        <taxon>Hypocreomycetidae</taxon>
        <taxon>Hypocreales</taxon>
        <taxon>Nectriaceae</taxon>
        <taxon>Fusarium</taxon>
        <taxon>Fusarium burgessii species complex</taxon>
    </lineage>
</organism>
<comment type="caution">
    <text evidence="1">The sequence shown here is derived from an EMBL/GenBank/DDBJ whole genome shotgun (WGS) entry which is preliminary data.</text>
</comment>
<dbReference type="OrthoDB" id="3561681at2759"/>